<dbReference type="EMBL" id="CM045882">
    <property type="protein sequence ID" value="KAI7935727.1"/>
    <property type="molecule type" value="Genomic_DNA"/>
</dbReference>
<accession>A0ACC0DNL6</accession>
<dbReference type="Proteomes" id="UP001060170">
    <property type="component" value="Chromosome 18"/>
</dbReference>
<proteinExistence type="predicted"/>
<comment type="caution">
    <text evidence="1">The sequence shown here is derived from an EMBL/GenBank/DDBJ whole genome shotgun (WGS) entry which is preliminary data.</text>
</comment>
<protein>
    <submittedName>
        <fullName evidence="1">Uncharacterized protein</fullName>
    </submittedName>
</protein>
<organism evidence="1 2">
    <name type="scientific">Puccinia striiformis f. sp. tritici</name>
    <dbReference type="NCBI Taxonomy" id="168172"/>
    <lineage>
        <taxon>Eukaryota</taxon>
        <taxon>Fungi</taxon>
        <taxon>Dikarya</taxon>
        <taxon>Basidiomycota</taxon>
        <taxon>Pucciniomycotina</taxon>
        <taxon>Pucciniomycetes</taxon>
        <taxon>Pucciniales</taxon>
        <taxon>Pucciniaceae</taxon>
        <taxon>Puccinia</taxon>
    </lineage>
</organism>
<sequence length="190" mass="20637">MTNNTPPIDPALVSPEVWNQVQAMMLSMLQQGQLSVLPAPIVPSDPLPSPASLIPPDIVNPSVVSSLDSNMSDRDQSDLQEPPSKSPQAIICSKPNNPDDIDHPDKIDQPGQMNRDDGNVRDDDNSDEDFVPVDIDSNCKPQAVVKSPQDRLVPLALGDHHQAPPLITNLEEFDYTTGGTSVLFFIIQSL</sequence>
<reference evidence="2" key="2">
    <citation type="journal article" date="2018" name="Mol. Plant Microbe Interact.">
        <title>Genome sequence resources for the wheat stripe rust pathogen (Puccinia striiformis f. sp. tritici) and the barley stripe rust pathogen (Puccinia striiformis f. sp. hordei).</title>
        <authorList>
            <person name="Xia C."/>
            <person name="Wang M."/>
            <person name="Yin C."/>
            <person name="Cornejo O.E."/>
            <person name="Hulbert S.H."/>
            <person name="Chen X."/>
        </authorList>
    </citation>
    <scope>NUCLEOTIDE SEQUENCE [LARGE SCALE GENOMIC DNA]</scope>
    <source>
        <strain evidence="2">93-210</strain>
    </source>
</reference>
<name>A0ACC0DNL6_9BASI</name>
<keyword evidence="2" id="KW-1185">Reference proteome</keyword>
<reference evidence="2" key="1">
    <citation type="journal article" date="2018" name="BMC Genomics">
        <title>Genomic insights into host adaptation between the wheat stripe rust pathogen (Puccinia striiformis f. sp. tritici) and the barley stripe rust pathogen (Puccinia striiformis f. sp. hordei).</title>
        <authorList>
            <person name="Xia C."/>
            <person name="Wang M."/>
            <person name="Yin C."/>
            <person name="Cornejo O.E."/>
            <person name="Hulbert S.H."/>
            <person name="Chen X."/>
        </authorList>
    </citation>
    <scope>NUCLEOTIDE SEQUENCE [LARGE SCALE GENOMIC DNA]</scope>
    <source>
        <strain evidence="2">93-210</strain>
    </source>
</reference>
<reference evidence="1 2" key="3">
    <citation type="journal article" date="2022" name="Microbiol. Spectr.">
        <title>Folding features and dynamics of 3D genome architecture in plant fungal pathogens.</title>
        <authorList>
            <person name="Xia C."/>
        </authorList>
    </citation>
    <scope>NUCLEOTIDE SEQUENCE [LARGE SCALE GENOMIC DNA]</scope>
    <source>
        <strain evidence="1 2">93-210</strain>
    </source>
</reference>
<gene>
    <name evidence="1" type="ORF">MJO28_016598</name>
</gene>
<evidence type="ECO:0000313" key="2">
    <source>
        <dbReference type="Proteomes" id="UP001060170"/>
    </source>
</evidence>
<evidence type="ECO:0000313" key="1">
    <source>
        <dbReference type="EMBL" id="KAI7935727.1"/>
    </source>
</evidence>